<evidence type="ECO:0000313" key="7">
    <source>
        <dbReference type="Proteomes" id="UP001446205"/>
    </source>
</evidence>
<reference evidence="6 7" key="1">
    <citation type="submission" date="2024-04" db="EMBL/GenBank/DDBJ databases">
        <authorList>
            <person name="Abashina T."/>
            <person name="Shaikin A."/>
        </authorList>
    </citation>
    <scope>NUCLEOTIDE SEQUENCE [LARGE SCALE GENOMIC DNA]</scope>
    <source>
        <strain evidence="6 7">AAFK</strain>
    </source>
</reference>
<accession>A0ABU9DAU9</accession>
<proteinExistence type="predicted"/>
<keyword evidence="7" id="KW-1185">Reference proteome</keyword>
<dbReference type="PROSITE" id="PS51007">
    <property type="entry name" value="CYTC"/>
    <property type="match status" value="1"/>
</dbReference>
<evidence type="ECO:0000256" key="3">
    <source>
        <dbReference type="ARBA" id="ARBA00023004"/>
    </source>
</evidence>
<feature type="domain" description="Cytochrome c" evidence="5">
    <location>
        <begin position="187"/>
        <end position="272"/>
    </location>
</feature>
<dbReference type="PANTHER" id="PTHR35008:SF9">
    <property type="entry name" value="CYTOCHROME C DOMAIN-CONTAINING PROTEIN"/>
    <property type="match status" value="1"/>
</dbReference>
<protein>
    <submittedName>
        <fullName evidence="6">C-type cytochrome</fullName>
    </submittedName>
</protein>
<dbReference type="Pfam" id="PF13442">
    <property type="entry name" value="Cytochrome_CBB3"/>
    <property type="match status" value="1"/>
</dbReference>
<organism evidence="6 7">
    <name type="scientific">Thermithiobacillus plumbiphilus</name>
    <dbReference type="NCBI Taxonomy" id="1729899"/>
    <lineage>
        <taxon>Bacteria</taxon>
        <taxon>Pseudomonadati</taxon>
        <taxon>Pseudomonadota</taxon>
        <taxon>Acidithiobacillia</taxon>
        <taxon>Acidithiobacillales</taxon>
        <taxon>Thermithiobacillaceae</taxon>
        <taxon>Thermithiobacillus</taxon>
    </lineage>
</organism>
<comment type="caution">
    <text evidence="6">The sequence shown here is derived from an EMBL/GenBank/DDBJ whole genome shotgun (WGS) entry which is preliminary data.</text>
</comment>
<dbReference type="InterPro" id="IPR051459">
    <property type="entry name" value="Cytochrome_c-type_DH"/>
</dbReference>
<dbReference type="PANTHER" id="PTHR35008">
    <property type="entry name" value="BLL4482 PROTEIN-RELATED"/>
    <property type="match status" value="1"/>
</dbReference>
<dbReference type="EMBL" id="JBBPCO010000014">
    <property type="protein sequence ID" value="MEK8090651.1"/>
    <property type="molecule type" value="Genomic_DNA"/>
</dbReference>
<evidence type="ECO:0000256" key="4">
    <source>
        <dbReference type="PROSITE-ProRule" id="PRU00433"/>
    </source>
</evidence>
<dbReference type="Proteomes" id="UP001446205">
    <property type="component" value="Unassembled WGS sequence"/>
</dbReference>
<keyword evidence="2 4" id="KW-0479">Metal-binding</keyword>
<keyword evidence="3 4" id="KW-0408">Iron</keyword>
<keyword evidence="1 4" id="KW-0349">Heme</keyword>
<dbReference type="Gene3D" id="1.10.760.10">
    <property type="entry name" value="Cytochrome c-like domain"/>
    <property type="match status" value="2"/>
</dbReference>
<evidence type="ECO:0000256" key="2">
    <source>
        <dbReference type="ARBA" id="ARBA00022723"/>
    </source>
</evidence>
<evidence type="ECO:0000256" key="1">
    <source>
        <dbReference type="ARBA" id="ARBA00022617"/>
    </source>
</evidence>
<dbReference type="SUPFAM" id="SSF46626">
    <property type="entry name" value="Cytochrome c"/>
    <property type="match status" value="2"/>
</dbReference>
<name>A0ABU9DAU9_9PROT</name>
<evidence type="ECO:0000313" key="6">
    <source>
        <dbReference type="EMBL" id="MEK8090651.1"/>
    </source>
</evidence>
<sequence length="307" mass="33492">MKQTSMIRAGLLALAGFYLLTGVQQNASAEAKMQTRHLAVAHKPVVKGAAYFIPPQEIPHDEFGKLVRQGEQIFLDTPTYAKGYAGNGLSCANCHLDRGRRANSAPMWAAYVAYPAYRSKNKHVNTFQERLQGCFKFSMNGKPPAADSEVMNALTTYAYWMAKGAPTGDSKMAGRGYLKLEKPPLQASAERGARVYAANCAVCHGTHGEGQKVSGKYVFPPLWGADSFNWGAGMHRIDTAAGFIKANMPLGKGGSLTDQNAWDVASYMDSQPRPQDPRFKGNVAETRQHFHNENCHYGEAGALQASR</sequence>
<dbReference type="InterPro" id="IPR036909">
    <property type="entry name" value="Cyt_c-like_dom_sf"/>
</dbReference>
<dbReference type="RefSeq" id="WP_341371706.1">
    <property type="nucleotide sequence ID" value="NZ_JBBPCO010000014.1"/>
</dbReference>
<dbReference type="Pfam" id="PF21342">
    <property type="entry name" value="SoxA-TsdA_cyt-c"/>
    <property type="match status" value="1"/>
</dbReference>
<gene>
    <name evidence="6" type="ORF">WOB96_12895</name>
</gene>
<evidence type="ECO:0000259" key="5">
    <source>
        <dbReference type="PROSITE" id="PS51007"/>
    </source>
</evidence>
<dbReference type="InterPro" id="IPR009056">
    <property type="entry name" value="Cyt_c-like_dom"/>
</dbReference>